<feature type="region of interest" description="Disordered" evidence="5">
    <location>
        <begin position="84"/>
        <end position="115"/>
    </location>
</feature>
<dbReference type="Gene3D" id="3.40.30.10">
    <property type="entry name" value="Glutaredoxin"/>
    <property type="match status" value="1"/>
</dbReference>
<accession>A0A7S3ZTR1</accession>
<dbReference type="GO" id="GO:0008379">
    <property type="term" value="F:thioredoxin peroxidase activity"/>
    <property type="evidence" value="ECO:0007669"/>
    <property type="project" value="TreeGrafter"/>
</dbReference>
<keyword evidence="2" id="KW-0049">Antioxidant</keyword>
<dbReference type="InterPro" id="IPR013766">
    <property type="entry name" value="Thioredoxin_domain"/>
</dbReference>
<evidence type="ECO:0000256" key="1">
    <source>
        <dbReference type="ARBA" id="ARBA00022559"/>
    </source>
</evidence>
<feature type="signal peptide" evidence="6">
    <location>
        <begin position="1"/>
        <end position="16"/>
    </location>
</feature>
<dbReference type="PANTHER" id="PTHR10681">
    <property type="entry name" value="THIOREDOXIN PEROXIDASE"/>
    <property type="match status" value="1"/>
</dbReference>
<dbReference type="AlphaFoldDB" id="A0A7S3ZTR1"/>
<dbReference type="EMBL" id="HBIW01010451">
    <property type="protein sequence ID" value="CAE0693478.1"/>
    <property type="molecule type" value="Transcribed_RNA"/>
</dbReference>
<dbReference type="PROSITE" id="PS51352">
    <property type="entry name" value="THIOREDOXIN_2"/>
    <property type="match status" value="1"/>
</dbReference>
<feature type="chain" id="PRO_5031119471" description="Thioredoxin domain-containing protein" evidence="6">
    <location>
        <begin position="17"/>
        <end position="393"/>
    </location>
</feature>
<feature type="domain" description="Thioredoxin" evidence="7">
    <location>
        <begin position="148"/>
        <end position="310"/>
    </location>
</feature>
<evidence type="ECO:0000256" key="4">
    <source>
        <dbReference type="ARBA" id="ARBA00023284"/>
    </source>
</evidence>
<name>A0A7S3ZTR1_9STRA</name>
<proteinExistence type="predicted"/>
<keyword evidence="4" id="KW-0676">Redox-active center</keyword>
<feature type="compositionally biased region" description="Basic and acidic residues" evidence="5">
    <location>
        <begin position="84"/>
        <end position="93"/>
    </location>
</feature>
<dbReference type="GO" id="GO:0045454">
    <property type="term" value="P:cell redox homeostasis"/>
    <property type="evidence" value="ECO:0007669"/>
    <property type="project" value="TreeGrafter"/>
</dbReference>
<dbReference type="PANTHER" id="PTHR10681:SF121">
    <property type="entry name" value="ALKYL HYDROPEROXIDE REDUCTASE C"/>
    <property type="match status" value="1"/>
</dbReference>
<dbReference type="GO" id="GO:0005829">
    <property type="term" value="C:cytosol"/>
    <property type="evidence" value="ECO:0007669"/>
    <property type="project" value="TreeGrafter"/>
</dbReference>
<dbReference type="SUPFAM" id="SSF52833">
    <property type="entry name" value="Thioredoxin-like"/>
    <property type="match status" value="1"/>
</dbReference>
<keyword evidence="6" id="KW-0732">Signal</keyword>
<sequence>MRTALLRCVALRAAAAAKLPVACTPACARACIETRRARIALPRRRRCVFGHRAREPFTPGCPRRRRSAPAVERIRAPHAVDAPMDFKVDDDAKAPSAHQLAPSRKAGRQDWELQPTDGFSTPAELYLKAVPDDSSSDGGDGEDTYAALQIGDELPHFKAASTNEKAPVDSREYGENQWLVIVTFCRTYDPVATSELTSLAELQKDFGERRIKILGLAVNTKTTIEKWVSATEELSDVRVEFPIVADSDAVIASTIGMVRHGQPPHPTGVLHASMVLIVNPNNRVEIIQQYPEAVGRNFHEVLRAVDALNMTFLHTHVSCGGNWASGEDVFINNDVEPIRAKSLFPRGFVEIKPWFRLAPSPQLEILDAAIDAFDEGTRSQMTDTQASTLASQA</sequence>
<organism evidence="8">
    <name type="scientific">Pelagomonas calceolata</name>
    <dbReference type="NCBI Taxonomy" id="35677"/>
    <lineage>
        <taxon>Eukaryota</taxon>
        <taxon>Sar</taxon>
        <taxon>Stramenopiles</taxon>
        <taxon>Ochrophyta</taxon>
        <taxon>Pelagophyceae</taxon>
        <taxon>Pelagomonadales</taxon>
        <taxon>Pelagomonadaceae</taxon>
        <taxon>Pelagomonas</taxon>
    </lineage>
</organism>
<dbReference type="InterPro" id="IPR000866">
    <property type="entry name" value="AhpC/TSA"/>
</dbReference>
<reference evidence="8" key="1">
    <citation type="submission" date="2021-01" db="EMBL/GenBank/DDBJ databases">
        <authorList>
            <person name="Corre E."/>
            <person name="Pelletier E."/>
            <person name="Niang G."/>
            <person name="Scheremetjew M."/>
            <person name="Finn R."/>
            <person name="Kale V."/>
            <person name="Holt S."/>
            <person name="Cochrane G."/>
            <person name="Meng A."/>
            <person name="Brown T."/>
            <person name="Cohen L."/>
        </authorList>
    </citation>
    <scope>NUCLEOTIDE SEQUENCE</scope>
    <source>
        <strain evidence="8">CCMP1756</strain>
    </source>
</reference>
<evidence type="ECO:0000313" key="8">
    <source>
        <dbReference type="EMBL" id="CAE0693478.1"/>
    </source>
</evidence>
<evidence type="ECO:0000256" key="5">
    <source>
        <dbReference type="SAM" id="MobiDB-lite"/>
    </source>
</evidence>
<evidence type="ECO:0000259" key="7">
    <source>
        <dbReference type="PROSITE" id="PS51352"/>
    </source>
</evidence>
<evidence type="ECO:0000256" key="6">
    <source>
        <dbReference type="SAM" id="SignalP"/>
    </source>
</evidence>
<evidence type="ECO:0000256" key="3">
    <source>
        <dbReference type="ARBA" id="ARBA00023002"/>
    </source>
</evidence>
<keyword evidence="3" id="KW-0560">Oxidoreductase</keyword>
<dbReference type="InterPro" id="IPR050217">
    <property type="entry name" value="Peroxiredoxin"/>
</dbReference>
<dbReference type="GO" id="GO:0006979">
    <property type="term" value="P:response to oxidative stress"/>
    <property type="evidence" value="ECO:0007669"/>
    <property type="project" value="TreeGrafter"/>
</dbReference>
<keyword evidence="1" id="KW-0575">Peroxidase</keyword>
<gene>
    <name evidence="8" type="ORF">PCAL00307_LOCUS8914</name>
</gene>
<protein>
    <recommendedName>
        <fullName evidence="7">Thioredoxin domain-containing protein</fullName>
    </recommendedName>
</protein>
<dbReference type="Gene3D" id="3.30.1020.10">
    <property type="entry name" value="Antioxidant, Horf6, Chain A, domain2"/>
    <property type="match status" value="1"/>
</dbReference>
<dbReference type="GO" id="GO:0033554">
    <property type="term" value="P:cellular response to stress"/>
    <property type="evidence" value="ECO:0007669"/>
    <property type="project" value="TreeGrafter"/>
</dbReference>
<dbReference type="Pfam" id="PF00578">
    <property type="entry name" value="AhpC-TSA"/>
    <property type="match status" value="1"/>
</dbReference>
<evidence type="ECO:0000256" key="2">
    <source>
        <dbReference type="ARBA" id="ARBA00022862"/>
    </source>
</evidence>
<dbReference type="GO" id="GO:0042744">
    <property type="term" value="P:hydrogen peroxide catabolic process"/>
    <property type="evidence" value="ECO:0007669"/>
    <property type="project" value="TreeGrafter"/>
</dbReference>
<dbReference type="InterPro" id="IPR036249">
    <property type="entry name" value="Thioredoxin-like_sf"/>
</dbReference>